<gene>
    <name evidence="1" type="primary">LKAAEAR1</name>
</gene>
<proteinExistence type="predicted"/>
<dbReference type="PANTHER" id="PTHR35665">
    <property type="entry name" value="PROTEIN LKAAEAR1"/>
    <property type="match status" value="1"/>
</dbReference>
<dbReference type="InterPro" id="IPR029152">
    <property type="entry name" value="LKAAEAR1"/>
</dbReference>
<dbReference type="OMA" id="PPRKNIQ"/>
<keyword evidence="2" id="KW-1185">Reference proteome</keyword>
<sequence length="198" mass="22682">MGLSAASSLEEGRISQSTKYSSPHIVTTLDCFHLFQETTMHKGTIIPKSRKNLLSFDLNAVSPQQKERYLAFAEPTEEPVKSMLASDILMMDKISHEHSMCERDAEQKKQARVIGLLKAAEARNRLRNVRLRFQNLRAQEINHLISCQKTARGAVRLEVFLPPRKNIQKLADNLDRVQRSRVEAILEDENGEIFIRRT</sequence>
<name>A0A8C0FYY6_CHEAB</name>
<evidence type="ECO:0000313" key="2">
    <source>
        <dbReference type="Proteomes" id="UP000694404"/>
    </source>
</evidence>
<dbReference type="GeneTree" id="ENSGT00390000009883"/>
<protein>
    <submittedName>
        <fullName evidence="1">LKAAEAR motif containing 1</fullName>
    </submittedName>
</protein>
<evidence type="ECO:0000313" key="1">
    <source>
        <dbReference type="Ensembl" id="ENSCABP00000001012.1"/>
    </source>
</evidence>
<organism evidence="1 2">
    <name type="scientific">Chelonoidis abingdonii</name>
    <name type="common">Abingdon island giant tortoise</name>
    <name type="synonym">Testudo abingdonii</name>
    <dbReference type="NCBI Taxonomy" id="106734"/>
    <lineage>
        <taxon>Eukaryota</taxon>
        <taxon>Metazoa</taxon>
        <taxon>Chordata</taxon>
        <taxon>Craniata</taxon>
        <taxon>Vertebrata</taxon>
        <taxon>Euteleostomi</taxon>
        <taxon>Archelosauria</taxon>
        <taxon>Testudinata</taxon>
        <taxon>Testudines</taxon>
        <taxon>Cryptodira</taxon>
        <taxon>Durocryptodira</taxon>
        <taxon>Testudinoidea</taxon>
        <taxon>Testudinidae</taxon>
        <taxon>Chelonoidis</taxon>
    </lineage>
</organism>
<dbReference type="PANTHER" id="PTHR35665:SF1">
    <property type="entry name" value="PROTEIN LKAAEAR1"/>
    <property type="match status" value="1"/>
</dbReference>
<dbReference type="Proteomes" id="UP000694404">
    <property type="component" value="Unplaced"/>
</dbReference>
<dbReference type="AlphaFoldDB" id="A0A8C0FYY6"/>
<accession>A0A8C0FYY6</accession>
<reference evidence="1" key="1">
    <citation type="submission" date="2025-08" db="UniProtKB">
        <authorList>
            <consortium name="Ensembl"/>
        </authorList>
    </citation>
    <scope>IDENTIFICATION</scope>
</reference>
<dbReference type="Ensembl" id="ENSCABT00000001095.1">
    <property type="protein sequence ID" value="ENSCABP00000001012.1"/>
    <property type="gene ID" value="ENSCABG00000000858.1"/>
</dbReference>
<dbReference type="Pfam" id="PF15478">
    <property type="entry name" value="LKAAEAR"/>
    <property type="match status" value="1"/>
</dbReference>
<reference evidence="1" key="2">
    <citation type="submission" date="2025-09" db="UniProtKB">
        <authorList>
            <consortium name="Ensembl"/>
        </authorList>
    </citation>
    <scope>IDENTIFICATION</scope>
</reference>